<keyword evidence="2" id="KW-1185">Reference proteome</keyword>
<evidence type="ECO:0000313" key="1">
    <source>
        <dbReference type="EMBL" id="KAF0451916.1"/>
    </source>
</evidence>
<comment type="caution">
    <text evidence="1">The sequence shown here is derived from an EMBL/GenBank/DDBJ whole genome shotgun (WGS) entry which is preliminary data.</text>
</comment>
<dbReference type="Proteomes" id="UP000439903">
    <property type="component" value="Unassembled WGS sequence"/>
</dbReference>
<proteinExistence type="predicted"/>
<dbReference type="EMBL" id="WTPW01001166">
    <property type="protein sequence ID" value="KAF0451916.1"/>
    <property type="molecule type" value="Genomic_DNA"/>
</dbReference>
<evidence type="ECO:0000313" key="2">
    <source>
        <dbReference type="Proteomes" id="UP000439903"/>
    </source>
</evidence>
<gene>
    <name evidence="1" type="ORF">F8M41_001979</name>
</gene>
<name>A0A8H4A7N9_GIGMA</name>
<protein>
    <submittedName>
        <fullName evidence="1">Uncharacterized protein</fullName>
    </submittedName>
</protein>
<dbReference type="PANTHER" id="PTHR46579">
    <property type="entry name" value="F5/8 TYPE C DOMAIN-CONTAINING PROTEIN-RELATED"/>
    <property type="match status" value="1"/>
</dbReference>
<accession>A0A8H4A7N9</accession>
<dbReference type="AlphaFoldDB" id="A0A8H4A7N9"/>
<sequence>MNDNLPKLGIKQLHEIQIRIDSIPLPVDIGRINLKIASEAEIEAGHTAMMAFLQYAEQIYGKNFCSPNMHLHKHLRECIIDYGPWYSFWCFAYERYNGELGSFSNSNHNMELEVLENFNRQIYIQQIKTKAYHYLPQNFLSSLNLITQANIEKLELWVTIILQFKKHWIFVQSPTSHYLAIVDWYRRDSQKQSYFHVKSRDKIFKNILSTNANGTYHAELWKDRFVEQGIATILPIQRIISQFVKRNGIKLPGSKKNISSLCH</sequence>
<dbReference type="PANTHER" id="PTHR46579:SF2">
    <property type="entry name" value="C2H2-TYPE DOMAIN-CONTAINING PROTEIN"/>
    <property type="match status" value="1"/>
</dbReference>
<dbReference type="OrthoDB" id="2431110at2759"/>
<reference evidence="1 2" key="1">
    <citation type="journal article" date="2019" name="Environ. Microbiol.">
        <title>At the nexus of three kingdoms: the genome of the mycorrhizal fungus Gigaspora margarita provides insights into plant, endobacterial and fungal interactions.</title>
        <authorList>
            <person name="Venice F."/>
            <person name="Ghignone S."/>
            <person name="Salvioli di Fossalunga A."/>
            <person name="Amselem J."/>
            <person name="Novero M."/>
            <person name="Xianan X."/>
            <person name="Sedzielewska Toro K."/>
            <person name="Morin E."/>
            <person name="Lipzen A."/>
            <person name="Grigoriev I.V."/>
            <person name="Henrissat B."/>
            <person name="Martin F.M."/>
            <person name="Bonfante P."/>
        </authorList>
    </citation>
    <scope>NUCLEOTIDE SEQUENCE [LARGE SCALE GENOMIC DNA]</scope>
    <source>
        <strain evidence="1 2">BEG34</strain>
    </source>
</reference>
<organism evidence="1 2">
    <name type="scientific">Gigaspora margarita</name>
    <dbReference type="NCBI Taxonomy" id="4874"/>
    <lineage>
        <taxon>Eukaryota</taxon>
        <taxon>Fungi</taxon>
        <taxon>Fungi incertae sedis</taxon>
        <taxon>Mucoromycota</taxon>
        <taxon>Glomeromycotina</taxon>
        <taxon>Glomeromycetes</taxon>
        <taxon>Diversisporales</taxon>
        <taxon>Gigasporaceae</taxon>
        <taxon>Gigaspora</taxon>
    </lineage>
</organism>